<organism evidence="2 3">
    <name type="scientific">Arabis nemorensis</name>
    <dbReference type="NCBI Taxonomy" id="586526"/>
    <lineage>
        <taxon>Eukaryota</taxon>
        <taxon>Viridiplantae</taxon>
        <taxon>Streptophyta</taxon>
        <taxon>Embryophyta</taxon>
        <taxon>Tracheophyta</taxon>
        <taxon>Spermatophyta</taxon>
        <taxon>Magnoliopsida</taxon>
        <taxon>eudicotyledons</taxon>
        <taxon>Gunneridae</taxon>
        <taxon>Pentapetalae</taxon>
        <taxon>rosids</taxon>
        <taxon>malvids</taxon>
        <taxon>Brassicales</taxon>
        <taxon>Brassicaceae</taxon>
        <taxon>Arabideae</taxon>
        <taxon>Arabis</taxon>
    </lineage>
</organism>
<feature type="domain" description="Reverse transcriptase zinc-binding" evidence="1">
    <location>
        <begin position="15"/>
        <end position="83"/>
    </location>
</feature>
<protein>
    <recommendedName>
        <fullName evidence="1">Reverse transcriptase zinc-binding domain-containing protein</fullName>
    </recommendedName>
</protein>
<dbReference type="Pfam" id="PF13966">
    <property type="entry name" value="zf-RVT"/>
    <property type="match status" value="1"/>
</dbReference>
<dbReference type="InterPro" id="IPR026960">
    <property type="entry name" value="RVT-Znf"/>
</dbReference>
<evidence type="ECO:0000313" key="3">
    <source>
        <dbReference type="Proteomes" id="UP000489600"/>
    </source>
</evidence>
<evidence type="ECO:0000259" key="1">
    <source>
        <dbReference type="Pfam" id="PF13966"/>
    </source>
</evidence>
<accession>A0A565AMU4</accession>
<proteinExistence type="predicted"/>
<keyword evidence="3" id="KW-1185">Reference proteome</keyword>
<dbReference type="Proteomes" id="UP000489600">
    <property type="component" value="Unassembled WGS sequence"/>
</dbReference>
<dbReference type="EMBL" id="CABITT030000001">
    <property type="protein sequence ID" value="VVA90755.1"/>
    <property type="molecule type" value="Genomic_DNA"/>
</dbReference>
<name>A0A565AMU4_9BRAS</name>
<gene>
    <name evidence="2" type="ORF">ANE_LOCUS1200</name>
</gene>
<sequence length="231" mass="26153">MDSPPDCATSTAMRNFNWMYNVLSLCTSPKIKSFLWRTLSQALPVGATLASRHITSSVKCLRCGGDEDVSHVLFFCPFAQTIWDHAPITSSPSFRRALSTQDKLSEARALLNMPPTGVTIPLYPWILWQTWKARNSLCFQNREFSRIEIISKAVTEARFWQQAQESIPKSLPFQPPQITTPPSEIDIFCFVDAAWTSSSLFGGMGWIFRFGSSRLEVHGTLSRLVFLWPQL</sequence>
<reference evidence="2" key="1">
    <citation type="submission" date="2019-07" db="EMBL/GenBank/DDBJ databases">
        <authorList>
            <person name="Dittberner H."/>
        </authorList>
    </citation>
    <scope>NUCLEOTIDE SEQUENCE [LARGE SCALE GENOMIC DNA]</scope>
</reference>
<evidence type="ECO:0000313" key="2">
    <source>
        <dbReference type="EMBL" id="VVA90755.1"/>
    </source>
</evidence>
<dbReference type="AlphaFoldDB" id="A0A565AMU4"/>
<comment type="caution">
    <text evidence="2">The sequence shown here is derived from an EMBL/GenBank/DDBJ whole genome shotgun (WGS) entry which is preliminary data.</text>
</comment>
<dbReference type="OrthoDB" id="1113207at2759"/>